<feature type="transmembrane region" description="Helical" evidence="7">
    <location>
        <begin position="169"/>
        <end position="195"/>
    </location>
</feature>
<reference evidence="9 10" key="1">
    <citation type="submission" date="2011-10" db="EMBL/GenBank/DDBJ databases">
        <authorList>
            <person name="Genoscope - CEA"/>
        </authorList>
    </citation>
    <scope>NUCLEOTIDE SEQUENCE [LARGE SCALE GENOMIC DNA]</scope>
    <source>
        <strain evidence="9 10">RCC 1105</strain>
    </source>
</reference>
<dbReference type="Pfam" id="PF01694">
    <property type="entry name" value="Rhomboid"/>
    <property type="match status" value="1"/>
</dbReference>
<feature type="compositionally biased region" description="Low complexity" evidence="6">
    <location>
        <begin position="13"/>
        <end position="23"/>
    </location>
</feature>
<dbReference type="Proteomes" id="UP000198341">
    <property type="component" value="Chromosome 13"/>
</dbReference>
<sequence>MTTIQTTTTRLFVGSSSGKSSGRVRGRETVALRNNKSDEGNTVRGNAFSSSSPWSLFLCSKEDKEEGRRRRRRMNPRRPTAAFGKDDNRDGFKDVSNIMKKYSKEVPKDVTKVVGTAVNVLGNNNQNNKQNEYNGVFALLFFNFLFFALDHWLQLPMMKMFYLNHVDPTWWQFVTCTFCHASWDHLSSNIFFLYIFGKLIEEEEGAFGVWCSYVATGTGASLASWLMLPKSVGGVLGMGAAATVSLGASGAVFGLFAVSVLVKLKFEWKRILEVVVLGQFVMERFLNEAAMIGKVGGVGAGGVNHVAHLAGALAGVVLIALLSKILPE</sequence>
<feature type="transmembrane region" description="Helical" evidence="7">
    <location>
        <begin position="133"/>
        <end position="149"/>
    </location>
</feature>
<dbReference type="SUPFAM" id="SSF144091">
    <property type="entry name" value="Rhomboid-like"/>
    <property type="match status" value="1"/>
</dbReference>
<keyword evidence="3 7" id="KW-0812">Transmembrane</keyword>
<feature type="transmembrane region" description="Helical" evidence="7">
    <location>
        <begin position="306"/>
        <end position="326"/>
    </location>
</feature>
<evidence type="ECO:0000256" key="1">
    <source>
        <dbReference type="ARBA" id="ARBA00004141"/>
    </source>
</evidence>
<keyword evidence="10" id="KW-1185">Reference proteome</keyword>
<evidence type="ECO:0000256" key="4">
    <source>
        <dbReference type="ARBA" id="ARBA00022989"/>
    </source>
</evidence>
<dbReference type="KEGG" id="bpg:Bathy13g01300"/>
<gene>
    <name evidence="9" type="ordered locus">Bathy13g01300</name>
</gene>
<keyword evidence="5 7" id="KW-0472">Membrane</keyword>
<dbReference type="AlphaFoldDB" id="K8EMV1"/>
<accession>K8EMV1</accession>
<evidence type="ECO:0000313" key="10">
    <source>
        <dbReference type="Proteomes" id="UP000198341"/>
    </source>
</evidence>
<dbReference type="RefSeq" id="XP_007509558.1">
    <property type="nucleotide sequence ID" value="XM_007509496.1"/>
</dbReference>
<feature type="compositionally biased region" description="Polar residues" evidence="6">
    <location>
        <begin position="1"/>
        <end position="10"/>
    </location>
</feature>
<feature type="transmembrane region" description="Helical" evidence="7">
    <location>
        <begin position="234"/>
        <end position="258"/>
    </location>
</feature>
<dbReference type="OrthoDB" id="418595at2759"/>
<dbReference type="GeneID" id="19012082"/>
<dbReference type="InterPro" id="IPR035952">
    <property type="entry name" value="Rhomboid-like_sf"/>
</dbReference>
<dbReference type="GO" id="GO:0004252">
    <property type="term" value="F:serine-type endopeptidase activity"/>
    <property type="evidence" value="ECO:0007669"/>
    <property type="project" value="InterPro"/>
</dbReference>
<dbReference type="PANTHER" id="PTHR43066:SF5">
    <property type="entry name" value="RHOMBOID-LIKE PROTEIN 11, CHLOROPLASTIC-RELATED"/>
    <property type="match status" value="1"/>
</dbReference>
<dbReference type="EMBL" id="FO082266">
    <property type="protein sequence ID" value="CCO19361.1"/>
    <property type="molecule type" value="Genomic_DNA"/>
</dbReference>
<evidence type="ECO:0000256" key="7">
    <source>
        <dbReference type="SAM" id="Phobius"/>
    </source>
</evidence>
<evidence type="ECO:0000313" key="9">
    <source>
        <dbReference type="EMBL" id="CCO19361.1"/>
    </source>
</evidence>
<name>K8EMV1_9CHLO</name>
<dbReference type="Gene3D" id="1.20.1540.10">
    <property type="entry name" value="Rhomboid-like"/>
    <property type="match status" value="1"/>
</dbReference>
<dbReference type="eggNOG" id="ENOG502QTDP">
    <property type="taxonomic scope" value="Eukaryota"/>
</dbReference>
<dbReference type="GO" id="GO:0016020">
    <property type="term" value="C:membrane"/>
    <property type="evidence" value="ECO:0007669"/>
    <property type="project" value="UniProtKB-SubCell"/>
</dbReference>
<dbReference type="FunFam" id="1.20.1540.10:FF:000013">
    <property type="entry name" value="Rhomboid protease aarA"/>
    <property type="match status" value="1"/>
</dbReference>
<evidence type="ECO:0000259" key="8">
    <source>
        <dbReference type="Pfam" id="PF01694"/>
    </source>
</evidence>
<feature type="transmembrane region" description="Helical" evidence="7">
    <location>
        <begin position="207"/>
        <end position="228"/>
    </location>
</feature>
<keyword evidence="4 7" id="KW-1133">Transmembrane helix</keyword>
<proteinExistence type="inferred from homology"/>
<comment type="subcellular location">
    <subcellularLocation>
        <location evidence="1">Membrane</location>
        <topology evidence="1">Multi-pass membrane protein</topology>
    </subcellularLocation>
</comment>
<organism evidence="9 10">
    <name type="scientific">Bathycoccus prasinos</name>
    <dbReference type="NCBI Taxonomy" id="41875"/>
    <lineage>
        <taxon>Eukaryota</taxon>
        <taxon>Viridiplantae</taxon>
        <taxon>Chlorophyta</taxon>
        <taxon>Mamiellophyceae</taxon>
        <taxon>Mamiellales</taxon>
        <taxon>Bathycoccaceae</taxon>
        <taxon>Bathycoccus</taxon>
    </lineage>
</organism>
<evidence type="ECO:0000256" key="3">
    <source>
        <dbReference type="ARBA" id="ARBA00022692"/>
    </source>
</evidence>
<protein>
    <recommendedName>
        <fullName evidence="8">Peptidase S54 rhomboid domain-containing protein</fullName>
    </recommendedName>
</protein>
<evidence type="ECO:0000256" key="2">
    <source>
        <dbReference type="ARBA" id="ARBA00009045"/>
    </source>
</evidence>
<feature type="region of interest" description="Disordered" evidence="6">
    <location>
        <begin position="65"/>
        <end position="86"/>
    </location>
</feature>
<evidence type="ECO:0000256" key="6">
    <source>
        <dbReference type="SAM" id="MobiDB-lite"/>
    </source>
</evidence>
<dbReference type="PANTHER" id="PTHR43066">
    <property type="entry name" value="RHOMBOID-RELATED PROTEIN"/>
    <property type="match status" value="1"/>
</dbReference>
<dbReference type="STRING" id="41875.K8EMV1"/>
<feature type="domain" description="Peptidase S54 rhomboid" evidence="8">
    <location>
        <begin position="169"/>
        <end position="324"/>
    </location>
</feature>
<comment type="similarity">
    <text evidence="2">Belongs to the peptidase S54 family.</text>
</comment>
<dbReference type="InterPro" id="IPR022764">
    <property type="entry name" value="Peptidase_S54_rhomboid_dom"/>
</dbReference>
<evidence type="ECO:0000256" key="5">
    <source>
        <dbReference type="ARBA" id="ARBA00023136"/>
    </source>
</evidence>
<feature type="region of interest" description="Disordered" evidence="6">
    <location>
        <begin position="1"/>
        <end position="26"/>
    </location>
</feature>